<dbReference type="InterPro" id="IPR000674">
    <property type="entry name" value="Ald_Oxase/Xan_DH_a/b"/>
</dbReference>
<dbReference type="InterPro" id="IPR016208">
    <property type="entry name" value="Ald_Oxase/xanthine_DH-like"/>
</dbReference>
<accession>A0ABR1FH43</accession>
<dbReference type="InterPro" id="IPR008274">
    <property type="entry name" value="AldOxase/xan_DH_MoCoBD1"/>
</dbReference>
<dbReference type="PROSITE" id="PS51387">
    <property type="entry name" value="FAD_PCMH"/>
    <property type="match status" value="1"/>
</dbReference>
<dbReference type="InterPro" id="IPR006058">
    <property type="entry name" value="2Fe2S_fd_BS"/>
</dbReference>
<evidence type="ECO:0000259" key="13">
    <source>
        <dbReference type="PROSITE" id="PS51387"/>
    </source>
</evidence>
<gene>
    <name evidence="14" type="ORF">SO694_00078152</name>
</gene>
<comment type="cofactor">
    <cofactor evidence="2">
        <name>FAD</name>
        <dbReference type="ChEBI" id="CHEBI:57692"/>
    </cofactor>
</comment>
<dbReference type="InterPro" id="IPR036683">
    <property type="entry name" value="CO_DH_flav_C_dom_sf"/>
</dbReference>
<keyword evidence="4" id="KW-0500">Molybdenum</keyword>
<dbReference type="InterPro" id="IPR037165">
    <property type="entry name" value="AldOxase/xan_DH_Mopterin-bd_sf"/>
</dbReference>
<organism evidence="14 15">
    <name type="scientific">Aureococcus anophagefferens</name>
    <name type="common">Harmful bloom alga</name>
    <dbReference type="NCBI Taxonomy" id="44056"/>
    <lineage>
        <taxon>Eukaryota</taxon>
        <taxon>Sar</taxon>
        <taxon>Stramenopiles</taxon>
        <taxon>Ochrophyta</taxon>
        <taxon>Pelagophyceae</taxon>
        <taxon>Pelagomonadales</taxon>
        <taxon>Pelagomonadaceae</taxon>
        <taxon>Aureococcus</taxon>
    </lineage>
</organism>
<dbReference type="InterPro" id="IPR046867">
    <property type="entry name" value="AldOxase/xan_DH_MoCoBD2"/>
</dbReference>
<evidence type="ECO:0000259" key="12">
    <source>
        <dbReference type="PROSITE" id="PS51085"/>
    </source>
</evidence>
<comment type="similarity">
    <text evidence="3">Belongs to the xanthine dehydrogenase family.</text>
</comment>
<dbReference type="Pfam" id="PF03450">
    <property type="entry name" value="CO_deh_flav_C"/>
    <property type="match status" value="1"/>
</dbReference>
<dbReference type="Pfam" id="PF00941">
    <property type="entry name" value="FAD_binding_5"/>
    <property type="match status" value="1"/>
</dbReference>
<sequence length="1390" mass="146558">MPLSLAYEVEIPGVDVAAYDAAWASDPTITVNGEKRRVDASRVTGSTTLLDFLRLECGLTGAKLGCGEGGCGACTVVVSTWDVSARKPVHRSINGCLAPALSCVGAAVTTVEGMGSAAAPHPIQSALAEGHGSQCGFCTPGIAASMYALITPETTVADVEEHLDGNLCRCTGYRPIWDAAKQLCVDAKDAAATSQRQGAVPALERGHRCDTSRKCANAERPALPEIPFPPALATPLGAFRCGDFWRPGTVGDACALKKHFGSAARFVVGCSEVAIEQRFRSRYHAQYISLSGVPALVGVAADTDCLVVGGAAPLNDVVAACHLHEAEERTAAGPLRAAAQLLRWFASTQIRNGASLGGNLATASPISDMNPLLAACRATVTVAAAGGARRDLDASSFFLGYRKTKLLEDEVIESIRVPYGRPLEFVRPYKQSRRREDDIAIVTSTLRVVLAERDGGYVVQEAAFAFGGLAATVKLADATAKCVVGRRFDMDLYDTAARVLGDEVRLGASAPGGQPEYRAALACSFLFKFFLATCADVGVAVDPRSASGARTFVDAPKPSITGAQAWPVLDRAARGLEATTYDTLHRGGGPLVCGVSKKHQTALLQVTGEARYTDDQPAPAETLHACLVLAGKVGAIRGVDMVKARVMPGVVGVFSAADLPKCAGANDLGAIVHDEECFATEFAPYPGQVVAIAVAKTYVQAKAAAAAVKVDVAAPEKPPPVSIEQAIAAGSYYEMTRHFVASAGWDGDAFLDEPADGVVVVEGEVRVGAQEHFYLECNTTLVDPTDDGGLKVLTSTQAVAKTQACVARVCGLPMHRVVATCKRMGGGFGGKETRSVFASCACALAAKLLQKPVRLSLERDADMRTTGMRHAFLGRYRAAVDAKTLKFVGLDVQLYSNGGASLDLSGPVLDRALLHVDNVYAWTRLRARGVVCKTALPPSTAFRGFGGPQGMVVTEHVVEHLAHALGHGDHGDALRAANTYGEGDVTHYAQPIASCAWRVPRCVARVKETSGYDDRVAAVAAFNDAHAHRKRGLALVPTKFGINFTAKLLNQGGSLVHLYTDGTLLVSHGGTEMGQGLHTKVCQVVAQAFGVAIDRVHVEDTASDKVANSAATAASMSTDLYGMAALDACHQILARLRPVYDRRRAAGDSLELAAVAGDAFFNRIDLSAHGFYAVDGARCGYDWDRPNGDRGMPFNYWTQGAAVAEVELDCLTGDFEVRRADVLVDLGCSINPALDVGQIEGAFVQGAGWLTTEELIVSEAGHGEDANHAWFGAPPGTLLTNGPGNYKLPSFNDAPRDFRVELLDRADNVHCVHSSKAVGEPPFFLGASVLFALQHAVQARRADRGVPGYLGLRAPATPEKLRMHCRDAIADAAVARLGRDPATWHASASC</sequence>
<feature type="domain" description="2Fe-2S ferredoxin-type" evidence="12">
    <location>
        <begin position="25"/>
        <end position="114"/>
    </location>
</feature>
<reference evidence="14 15" key="1">
    <citation type="submission" date="2024-03" db="EMBL/GenBank/DDBJ databases">
        <title>Aureococcus anophagefferens CCMP1851 and Kratosvirus quantuckense: Draft genome of a second virus-susceptible host strain in the model system.</title>
        <authorList>
            <person name="Chase E."/>
            <person name="Truchon A.R."/>
            <person name="Schepens W."/>
            <person name="Wilhelm S.W."/>
        </authorList>
    </citation>
    <scope>NUCLEOTIDE SEQUENCE [LARGE SCALE GENOMIC DNA]</scope>
    <source>
        <strain evidence="14 15">CCMP1851</strain>
    </source>
</reference>
<dbReference type="Pfam" id="PF02738">
    <property type="entry name" value="MoCoBD_1"/>
    <property type="match status" value="1"/>
</dbReference>
<evidence type="ECO:0000256" key="11">
    <source>
        <dbReference type="ARBA" id="ARBA00023014"/>
    </source>
</evidence>
<dbReference type="PANTHER" id="PTHR45444:SF3">
    <property type="entry name" value="XANTHINE DEHYDROGENASE"/>
    <property type="match status" value="1"/>
</dbReference>
<evidence type="ECO:0000256" key="2">
    <source>
        <dbReference type="ARBA" id="ARBA00001974"/>
    </source>
</evidence>
<dbReference type="SUPFAM" id="SSF55447">
    <property type="entry name" value="CO dehydrogenase flavoprotein C-terminal domain-like"/>
    <property type="match status" value="1"/>
</dbReference>
<dbReference type="PANTHER" id="PTHR45444">
    <property type="entry name" value="XANTHINE DEHYDROGENASE"/>
    <property type="match status" value="1"/>
</dbReference>
<dbReference type="SUPFAM" id="SSF56176">
    <property type="entry name" value="FAD-binding/transporter-associated domain-like"/>
    <property type="match status" value="1"/>
</dbReference>
<dbReference type="InterPro" id="IPR036010">
    <property type="entry name" value="2Fe-2S_ferredoxin-like_sf"/>
</dbReference>
<evidence type="ECO:0000256" key="1">
    <source>
        <dbReference type="ARBA" id="ARBA00001924"/>
    </source>
</evidence>
<dbReference type="Gene3D" id="3.30.465.10">
    <property type="match status" value="1"/>
</dbReference>
<evidence type="ECO:0000313" key="15">
    <source>
        <dbReference type="Proteomes" id="UP001363151"/>
    </source>
</evidence>
<dbReference type="InterPro" id="IPR036884">
    <property type="entry name" value="2Fe-2S-bd_dom_sf"/>
</dbReference>
<dbReference type="Pfam" id="PF01799">
    <property type="entry name" value="Fer2_2"/>
    <property type="match status" value="1"/>
</dbReference>
<keyword evidence="8" id="KW-0274">FAD</keyword>
<dbReference type="SUPFAM" id="SSF54292">
    <property type="entry name" value="2Fe-2S ferredoxin-like"/>
    <property type="match status" value="1"/>
</dbReference>
<dbReference type="InterPro" id="IPR012675">
    <property type="entry name" value="Beta-grasp_dom_sf"/>
</dbReference>
<dbReference type="EMBL" id="JBBJCI010000426">
    <property type="protein sequence ID" value="KAK7230700.1"/>
    <property type="molecule type" value="Genomic_DNA"/>
</dbReference>
<dbReference type="Gene3D" id="3.10.20.30">
    <property type="match status" value="1"/>
</dbReference>
<keyword evidence="11" id="KW-0411">Iron-sulfur</keyword>
<dbReference type="SMART" id="SM01092">
    <property type="entry name" value="CO_deh_flav_C"/>
    <property type="match status" value="1"/>
</dbReference>
<name>A0ABR1FH43_AURAN</name>
<dbReference type="Pfam" id="PF20256">
    <property type="entry name" value="MoCoBD_2"/>
    <property type="match status" value="1"/>
</dbReference>
<evidence type="ECO:0000256" key="4">
    <source>
        <dbReference type="ARBA" id="ARBA00022505"/>
    </source>
</evidence>
<dbReference type="Pfam" id="PF00111">
    <property type="entry name" value="Fer2"/>
    <property type="match status" value="1"/>
</dbReference>
<feature type="domain" description="FAD-binding PCMH-type" evidence="13">
    <location>
        <begin position="236"/>
        <end position="422"/>
    </location>
</feature>
<evidence type="ECO:0000256" key="6">
    <source>
        <dbReference type="ARBA" id="ARBA00022714"/>
    </source>
</evidence>
<keyword evidence="5" id="KW-0285">Flavoprotein</keyword>
<evidence type="ECO:0000313" key="14">
    <source>
        <dbReference type="EMBL" id="KAK7230700.1"/>
    </source>
</evidence>
<dbReference type="Proteomes" id="UP001363151">
    <property type="component" value="Unassembled WGS sequence"/>
</dbReference>
<dbReference type="SMART" id="SM01008">
    <property type="entry name" value="Ald_Xan_dh_C"/>
    <property type="match status" value="1"/>
</dbReference>
<dbReference type="PIRSF" id="PIRSF000127">
    <property type="entry name" value="Xanthine_DH"/>
    <property type="match status" value="1"/>
</dbReference>
<dbReference type="Gene3D" id="1.10.150.120">
    <property type="entry name" value="[2Fe-2S]-binding domain"/>
    <property type="match status" value="1"/>
</dbReference>
<keyword evidence="9" id="KW-0560">Oxidoreductase</keyword>
<evidence type="ECO:0000256" key="8">
    <source>
        <dbReference type="ARBA" id="ARBA00022827"/>
    </source>
</evidence>
<dbReference type="Gene3D" id="3.30.365.10">
    <property type="entry name" value="Aldehyde oxidase/xanthine dehydrogenase, molybdopterin binding domain"/>
    <property type="match status" value="4"/>
</dbReference>
<dbReference type="InterPro" id="IPR016169">
    <property type="entry name" value="FAD-bd_PCMH_sub2"/>
</dbReference>
<dbReference type="Pfam" id="PF01315">
    <property type="entry name" value="Ald_Xan_dh_C"/>
    <property type="match status" value="1"/>
</dbReference>
<dbReference type="InterPro" id="IPR036856">
    <property type="entry name" value="Ald_Oxase/Xan_DH_a/b_sf"/>
</dbReference>
<evidence type="ECO:0000256" key="5">
    <source>
        <dbReference type="ARBA" id="ARBA00022630"/>
    </source>
</evidence>
<comment type="cofactor">
    <cofactor evidence="1">
        <name>Mo-molybdopterin</name>
        <dbReference type="ChEBI" id="CHEBI:71302"/>
    </cofactor>
</comment>
<dbReference type="SUPFAM" id="SSF56003">
    <property type="entry name" value="Molybdenum cofactor-binding domain"/>
    <property type="match status" value="1"/>
</dbReference>
<dbReference type="SUPFAM" id="SSF47741">
    <property type="entry name" value="CO dehydrogenase ISP C-domain like"/>
    <property type="match status" value="1"/>
</dbReference>
<dbReference type="PROSITE" id="PS51085">
    <property type="entry name" value="2FE2S_FER_2"/>
    <property type="match status" value="1"/>
</dbReference>
<proteinExistence type="inferred from homology"/>
<dbReference type="InterPro" id="IPR005107">
    <property type="entry name" value="CO_DH_flav_C"/>
</dbReference>
<keyword evidence="10" id="KW-0408">Iron</keyword>
<dbReference type="SUPFAM" id="SSF54665">
    <property type="entry name" value="CO dehydrogenase molybdoprotein N-domain-like"/>
    <property type="match status" value="1"/>
</dbReference>
<evidence type="ECO:0000256" key="7">
    <source>
        <dbReference type="ARBA" id="ARBA00022723"/>
    </source>
</evidence>
<evidence type="ECO:0000256" key="10">
    <source>
        <dbReference type="ARBA" id="ARBA00023004"/>
    </source>
</evidence>
<comment type="caution">
    <text evidence="14">The sequence shown here is derived from an EMBL/GenBank/DDBJ whole genome shotgun (WGS) entry which is preliminary data.</text>
</comment>
<protein>
    <submittedName>
        <fullName evidence="14">Xanthine dehydrogenase</fullName>
    </submittedName>
</protein>
<keyword evidence="6" id="KW-0001">2Fe-2S</keyword>
<dbReference type="InterPro" id="IPR016166">
    <property type="entry name" value="FAD-bd_PCMH"/>
</dbReference>
<dbReference type="InterPro" id="IPR001041">
    <property type="entry name" value="2Fe-2S_ferredoxin-type"/>
</dbReference>
<dbReference type="PROSITE" id="PS00197">
    <property type="entry name" value="2FE2S_FER_1"/>
    <property type="match status" value="1"/>
</dbReference>
<evidence type="ECO:0000256" key="3">
    <source>
        <dbReference type="ARBA" id="ARBA00006849"/>
    </source>
</evidence>
<keyword evidence="7" id="KW-0479">Metal-binding</keyword>
<dbReference type="Gene3D" id="3.90.1170.50">
    <property type="entry name" value="Aldehyde oxidase/xanthine dehydrogenase, a/b hammerhead"/>
    <property type="match status" value="1"/>
</dbReference>
<dbReference type="Gene3D" id="3.30.390.50">
    <property type="entry name" value="CO dehydrogenase flavoprotein, C-terminal domain"/>
    <property type="match status" value="1"/>
</dbReference>
<keyword evidence="15" id="KW-1185">Reference proteome</keyword>
<evidence type="ECO:0000256" key="9">
    <source>
        <dbReference type="ARBA" id="ARBA00023002"/>
    </source>
</evidence>
<dbReference type="InterPro" id="IPR002888">
    <property type="entry name" value="2Fe-2S-bd"/>
</dbReference>
<dbReference type="InterPro" id="IPR036318">
    <property type="entry name" value="FAD-bd_PCMH-like_sf"/>
</dbReference>
<dbReference type="InterPro" id="IPR002346">
    <property type="entry name" value="Mopterin_DH_FAD-bd"/>
</dbReference>